<proteinExistence type="predicted"/>
<dbReference type="Pfam" id="PF07453">
    <property type="entry name" value="NUMOD1"/>
    <property type="match status" value="1"/>
</dbReference>
<keyword evidence="5" id="KW-0496">Mitochondrion</keyword>
<dbReference type="SMART" id="SM00497">
    <property type="entry name" value="IENR1"/>
    <property type="match status" value="1"/>
</dbReference>
<dbReference type="SUPFAM" id="SSF64496">
    <property type="entry name" value="DNA-binding domain of intron-encoded endonucleases"/>
    <property type="match status" value="1"/>
</dbReference>
<evidence type="ECO:0000259" key="4">
    <source>
        <dbReference type="SMART" id="SM00496"/>
    </source>
</evidence>
<dbReference type="Pfam" id="PF07460">
    <property type="entry name" value="NUMOD3"/>
    <property type="match status" value="1"/>
</dbReference>
<gene>
    <name evidence="5" type="primary">orf108</name>
</gene>
<keyword evidence="3" id="KW-0378">Hydrolase</keyword>
<dbReference type="SMART" id="SM00496">
    <property type="entry name" value="IENR2"/>
    <property type="match status" value="2"/>
</dbReference>
<evidence type="ECO:0000256" key="1">
    <source>
        <dbReference type="ARBA" id="ARBA00022722"/>
    </source>
</evidence>
<dbReference type="InterPro" id="IPR003647">
    <property type="entry name" value="Intron_nuc_1_rpt"/>
</dbReference>
<dbReference type="GO" id="GO:0004519">
    <property type="term" value="F:endonuclease activity"/>
    <property type="evidence" value="ECO:0007669"/>
    <property type="project" value="UniProtKB-KW"/>
</dbReference>
<sequence>MRARFVDKTKHPMFGKKHTPETILLLSKPGNLNPMYGKKHSQETIDKLRMAKSKYRVELYDLNNNLIKTFLNNVELANYLNIHKTTVARYIKSQKVLLNKYFVRKHLY</sequence>
<feature type="domain" description="Nuclease associated modular" evidence="4">
    <location>
        <begin position="36"/>
        <end position="52"/>
    </location>
</feature>
<name>A0A1C9FRX9_DUNSA</name>
<dbReference type="NCBIfam" id="TIGR01453">
    <property type="entry name" value="grpIintron_endo"/>
    <property type="match status" value="1"/>
</dbReference>
<reference evidence="5" key="1">
    <citation type="submission" date="2016-08" db="EMBL/GenBank/DDBJ databases">
        <title>The complete mitochondrial genome of Dunaliella salina strain SQ.</title>
        <authorList>
            <person name="Magdaleno D.A."/>
            <person name="Lopez H."/>
            <person name="Stephano J.L."/>
        </authorList>
    </citation>
    <scope>NUCLEOTIDE SEQUENCE</scope>
    <source>
        <strain evidence="5">SQ</strain>
    </source>
</reference>
<accession>A0A1C9FRX9</accession>
<dbReference type="GO" id="GO:0016787">
    <property type="term" value="F:hydrolase activity"/>
    <property type="evidence" value="ECO:0007669"/>
    <property type="project" value="UniProtKB-KW"/>
</dbReference>
<feature type="domain" description="Nuclease associated modular" evidence="4">
    <location>
        <begin position="14"/>
        <end position="30"/>
    </location>
</feature>
<geneLocation type="mitochondrion" evidence="5"/>
<evidence type="ECO:0000256" key="3">
    <source>
        <dbReference type="ARBA" id="ARBA00022801"/>
    </source>
</evidence>
<organism evidence="5">
    <name type="scientific">Dunaliella salina</name>
    <name type="common">Green alga</name>
    <name type="synonym">Protococcus salinus</name>
    <dbReference type="NCBI Taxonomy" id="3046"/>
    <lineage>
        <taxon>Eukaryota</taxon>
        <taxon>Viridiplantae</taxon>
        <taxon>Chlorophyta</taxon>
        <taxon>core chlorophytes</taxon>
        <taxon>Chlorophyceae</taxon>
        <taxon>CS clade</taxon>
        <taxon>Chlamydomonadales</taxon>
        <taxon>Dunaliellaceae</taxon>
        <taxon>Dunaliella</taxon>
    </lineage>
</organism>
<dbReference type="AlphaFoldDB" id="A0A1C9FRX9"/>
<dbReference type="GO" id="GO:0003677">
    <property type="term" value="F:DNA binding"/>
    <property type="evidence" value="ECO:0007669"/>
    <property type="project" value="InterPro"/>
</dbReference>
<dbReference type="EMBL" id="KX641170">
    <property type="protein sequence ID" value="AOO35687.1"/>
    <property type="molecule type" value="Genomic_DNA"/>
</dbReference>
<dbReference type="InterPro" id="IPR003611">
    <property type="entry name" value="NUMOD3"/>
</dbReference>
<dbReference type="InterPro" id="IPR010896">
    <property type="entry name" value="NUMOD1"/>
</dbReference>
<keyword evidence="1" id="KW-0540">Nuclease</keyword>
<evidence type="ECO:0000313" key="5">
    <source>
        <dbReference type="EMBL" id="AOO35687.1"/>
    </source>
</evidence>
<evidence type="ECO:0000256" key="2">
    <source>
        <dbReference type="ARBA" id="ARBA00022759"/>
    </source>
</evidence>
<keyword evidence="2 5" id="KW-0255">Endonuclease</keyword>
<protein>
    <submittedName>
        <fullName evidence="5">GIY-YIG homing endonuclease</fullName>
    </submittedName>
</protein>
<dbReference type="InterPro" id="IPR006350">
    <property type="entry name" value="Intron_endoG1"/>
</dbReference>